<dbReference type="SUPFAM" id="SSF51735">
    <property type="entry name" value="NAD(P)-binding Rossmann-fold domains"/>
    <property type="match status" value="1"/>
</dbReference>
<dbReference type="OrthoDB" id="9780595at2"/>
<name>A0A5R9KII6_9BACT</name>
<dbReference type="Gene3D" id="3.90.25.10">
    <property type="entry name" value="UDP-galactose 4-epimerase, domain 1"/>
    <property type="match status" value="1"/>
</dbReference>
<dbReference type="RefSeq" id="WP_138279724.1">
    <property type="nucleotide sequence ID" value="NZ_BMGE01000001.1"/>
</dbReference>
<evidence type="ECO:0000313" key="3">
    <source>
        <dbReference type="Proteomes" id="UP000309788"/>
    </source>
</evidence>
<dbReference type="Gene3D" id="3.40.50.720">
    <property type="entry name" value="NAD(P)-binding Rossmann-like Domain"/>
    <property type="match status" value="1"/>
</dbReference>
<organism evidence="2 3">
    <name type="scientific">Dyadobacter sediminis</name>
    <dbReference type="NCBI Taxonomy" id="1493691"/>
    <lineage>
        <taxon>Bacteria</taxon>
        <taxon>Pseudomonadati</taxon>
        <taxon>Bacteroidota</taxon>
        <taxon>Cytophagia</taxon>
        <taxon>Cytophagales</taxon>
        <taxon>Spirosomataceae</taxon>
        <taxon>Dyadobacter</taxon>
    </lineage>
</organism>
<dbReference type="Pfam" id="PF05368">
    <property type="entry name" value="NmrA"/>
    <property type="match status" value="1"/>
</dbReference>
<dbReference type="InterPro" id="IPR008030">
    <property type="entry name" value="NmrA-like"/>
</dbReference>
<feature type="domain" description="NmrA-like" evidence="1">
    <location>
        <begin position="2"/>
        <end position="248"/>
    </location>
</feature>
<dbReference type="PANTHER" id="PTHR47129:SF1">
    <property type="entry name" value="NMRA-LIKE DOMAIN-CONTAINING PROTEIN"/>
    <property type="match status" value="1"/>
</dbReference>
<proteinExistence type="predicted"/>
<dbReference type="EMBL" id="VCEI01000011">
    <property type="protein sequence ID" value="TLU96030.1"/>
    <property type="molecule type" value="Genomic_DNA"/>
</dbReference>
<protein>
    <submittedName>
        <fullName evidence="2">SDR family oxidoreductase</fullName>
    </submittedName>
</protein>
<dbReference type="Proteomes" id="UP000309788">
    <property type="component" value="Unassembled WGS sequence"/>
</dbReference>
<keyword evidence="3" id="KW-1185">Reference proteome</keyword>
<sequence length="287" mass="31690">MRILVTGATGALGSAVIETLLNKIPASSIVILTRNKENQLSFQEKGFKAYSGSFEDSASLDKSMQEVDRVLLISAGDEGDRIKQHRNVVDAAIRAGVSDIAYTSRSLRDSASLHNPLMADHFATEEYIRRSGLRHTIFRNALYLDVIPLFVGKQVFEHGIVQSAGDGRIAFALRKEMGEAIAHVMSDEVFENHVYRFTGEEAFTFYDVARALTELSGREVKYTPVESVSFEKLLIQKGVPSTTARKIIDFNADIRNGQESGVSADLTRKLGRPAASLREGLKLIYGF</sequence>
<dbReference type="InterPro" id="IPR052718">
    <property type="entry name" value="NmrA-type_oxidoreductase"/>
</dbReference>
<evidence type="ECO:0000313" key="2">
    <source>
        <dbReference type="EMBL" id="TLU96030.1"/>
    </source>
</evidence>
<gene>
    <name evidence="2" type="ORF">FEM55_02455</name>
</gene>
<dbReference type="InterPro" id="IPR036291">
    <property type="entry name" value="NAD(P)-bd_dom_sf"/>
</dbReference>
<dbReference type="CDD" id="cd05269">
    <property type="entry name" value="TMR_SDR_a"/>
    <property type="match status" value="1"/>
</dbReference>
<comment type="caution">
    <text evidence="2">The sequence shown here is derived from an EMBL/GenBank/DDBJ whole genome shotgun (WGS) entry which is preliminary data.</text>
</comment>
<dbReference type="PANTHER" id="PTHR47129">
    <property type="entry name" value="QUINONE OXIDOREDUCTASE 2"/>
    <property type="match status" value="1"/>
</dbReference>
<reference evidence="2 3" key="1">
    <citation type="submission" date="2019-05" db="EMBL/GenBank/DDBJ databases">
        <authorList>
            <person name="Qu J.-H."/>
        </authorList>
    </citation>
    <scope>NUCLEOTIDE SEQUENCE [LARGE SCALE GENOMIC DNA]</scope>
    <source>
        <strain evidence="2 3">Z12</strain>
    </source>
</reference>
<dbReference type="AlphaFoldDB" id="A0A5R9KII6"/>
<accession>A0A5R9KII6</accession>
<evidence type="ECO:0000259" key="1">
    <source>
        <dbReference type="Pfam" id="PF05368"/>
    </source>
</evidence>